<dbReference type="Proteomes" id="UP000814033">
    <property type="component" value="Unassembled WGS sequence"/>
</dbReference>
<protein>
    <submittedName>
        <fullName evidence="1">Uncharacterized protein</fullName>
    </submittedName>
</protein>
<organism evidence="1 2">
    <name type="scientific">Auriscalpium vulgare</name>
    <dbReference type="NCBI Taxonomy" id="40419"/>
    <lineage>
        <taxon>Eukaryota</taxon>
        <taxon>Fungi</taxon>
        <taxon>Dikarya</taxon>
        <taxon>Basidiomycota</taxon>
        <taxon>Agaricomycotina</taxon>
        <taxon>Agaricomycetes</taxon>
        <taxon>Russulales</taxon>
        <taxon>Auriscalpiaceae</taxon>
        <taxon>Auriscalpium</taxon>
    </lineage>
</organism>
<accession>A0ACB8S4W4</accession>
<reference evidence="1" key="1">
    <citation type="submission" date="2021-02" db="EMBL/GenBank/DDBJ databases">
        <authorList>
            <consortium name="DOE Joint Genome Institute"/>
            <person name="Ahrendt S."/>
            <person name="Looney B.P."/>
            <person name="Miyauchi S."/>
            <person name="Morin E."/>
            <person name="Drula E."/>
            <person name="Courty P.E."/>
            <person name="Chicoki N."/>
            <person name="Fauchery L."/>
            <person name="Kohler A."/>
            <person name="Kuo A."/>
            <person name="Labutti K."/>
            <person name="Pangilinan J."/>
            <person name="Lipzen A."/>
            <person name="Riley R."/>
            <person name="Andreopoulos W."/>
            <person name="He G."/>
            <person name="Johnson J."/>
            <person name="Barry K.W."/>
            <person name="Grigoriev I.V."/>
            <person name="Nagy L."/>
            <person name="Hibbett D."/>
            <person name="Henrissat B."/>
            <person name="Matheny P.B."/>
            <person name="Labbe J."/>
            <person name="Martin F."/>
        </authorList>
    </citation>
    <scope>NUCLEOTIDE SEQUENCE</scope>
    <source>
        <strain evidence="1">FP105234-sp</strain>
    </source>
</reference>
<gene>
    <name evidence="1" type="ORF">FA95DRAFT_1603194</name>
</gene>
<keyword evidence="2" id="KW-1185">Reference proteome</keyword>
<name>A0ACB8S4W4_9AGAM</name>
<reference evidence="1" key="2">
    <citation type="journal article" date="2022" name="New Phytol.">
        <title>Evolutionary transition to the ectomycorrhizal habit in the genomes of a hyperdiverse lineage of mushroom-forming fungi.</title>
        <authorList>
            <person name="Looney B."/>
            <person name="Miyauchi S."/>
            <person name="Morin E."/>
            <person name="Drula E."/>
            <person name="Courty P.E."/>
            <person name="Kohler A."/>
            <person name="Kuo A."/>
            <person name="LaButti K."/>
            <person name="Pangilinan J."/>
            <person name="Lipzen A."/>
            <person name="Riley R."/>
            <person name="Andreopoulos W."/>
            <person name="He G."/>
            <person name="Johnson J."/>
            <person name="Nolan M."/>
            <person name="Tritt A."/>
            <person name="Barry K.W."/>
            <person name="Grigoriev I.V."/>
            <person name="Nagy L.G."/>
            <person name="Hibbett D."/>
            <person name="Henrissat B."/>
            <person name="Matheny P.B."/>
            <person name="Labbe J."/>
            <person name="Martin F.M."/>
        </authorList>
    </citation>
    <scope>NUCLEOTIDE SEQUENCE</scope>
    <source>
        <strain evidence="1">FP105234-sp</strain>
    </source>
</reference>
<dbReference type="EMBL" id="MU275857">
    <property type="protein sequence ID" value="KAI0050925.1"/>
    <property type="molecule type" value="Genomic_DNA"/>
</dbReference>
<evidence type="ECO:0000313" key="1">
    <source>
        <dbReference type="EMBL" id="KAI0050925.1"/>
    </source>
</evidence>
<proteinExistence type="predicted"/>
<evidence type="ECO:0000313" key="2">
    <source>
        <dbReference type="Proteomes" id="UP000814033"/>
    </source>
</evidence>
<comment type="caution">
    <text evidence="1">The sequence shown here is derived from an EMBL/GenBank/DDBJ whole genome shotgun (WGS) entry which is preliminary data.</text>
</comment>
<sequence length="54" mass="5907">MILQTLSAVTPHGGLYVRIEIAEKISAILQLLDEEPNDSYNPKSVVQVSLVLSL</sequence>